<dbReference type="EMBL" id="JAUEPP010000011">
    <property type="protein sequence ID" value="KAK3334292.1"/>
    <property type="molecule type" value="Genomic_DNA"/>
</dbReference>
<feature type="non-terminal residue" evidence="1">
    <location>
        <position position="1"/>
    </location>
</feature>
<reference evidence="1" key="2">
    <citation type="submission" date="2023-06" db="EMBL/GenBank/DDBJ databases">
        <authorList>
            <consortium name="Lawrence Berkeley National Laboratory"/>
            <person name="Haridas S."/>
            <person name="Hensen N."/>
            <person name="Bonometti L."/>
            <person name="Westerberg I."/>
            <person name="Brannstrom I.O."/>
            <person name="Guillou S."/>
            <person name="Cros-Aarteil S."/>
            <person name="Calhoun S."/>
            <person name="Kuo A."/>
            <person name="Mondo S."/>
            <person name="Pangilinan J."/>
            <person name="Riley R."/>
            <person name="Labutti K."/>
            <person name="Andreopoulos B."/>
            <person name="Lipzen A."/>
            <person name="Chen C."/>
            <person name="Yanf M."/>
            <person name="Daum C."/>
            <person name="Ng V."/>
            <person name="Clum A."/>
            <person name="Steindorff A."/>
            <person name="Ohm R."/>
            <person name="Martin F."/>
            <person name="Silar P."/>
            <person name="Natvig D."/>
            <person name="Lalanne C."/>
            <person name="Gautier V."/>
            <person name="Ament-Velasquez S.L."/>
            <person name="Kruys A."/>
            <person name="Hutchinson M.I."/>
            <person name="Powell A.J."/>
            <person name="Barry K."/>
            <person name="Miller A.N."/>
            <person name="Grigoriev I.V."/>
            <person name="Debuchy R."/>
            <person name="Gladieux P."/>
            <person name="Thoren M.H."/>
            <person name="Johannesson H."/>
        </authorList>
    </citation>
    <scope>NUCLEOTIDE SEQUENCE</scope>
    <source>
        <strain evidence="1">CBS 560.94</strain>
    </source>
</reference>
<evidence type="ECO:0000313" key="1">
    <source>
        <dbReference type="EMBL" id="KAK3334292.1"/>
    </source>
</evidence>
<dbReference type="GeneID" id="87862463"/>
<comment type="caution">
    <text evidence="1">The sequence shown here is derived from an EMBL/GenBank/DDBJ whole genome shotgun (WGS) entry which is preliminary data.</text>
</comment>
<accession>A0AAE0MJ19</accession>
<dbReference type="RefSeq" id="XP_062676458.1">
    <property type="nucleotide sequence ID" value="XM_062825309.1"/>
</dbReference>
<name>A0AAE0MJ19_9PEZI</name>
<keyword evidence="2" id="KW-1185">Reference proteome</keyword>
<evidence type="ECO:0000313" key="2">
    <source>
        <dbReference type="Proteomes" id="UP001278500"/>
    </source>
</evidence>
<dbReference type="AlphaFoldDB" id="A0AAE0MJ19"/>
<reference evidence="1" key="1">
    <citation type="journal article" date="2023" name="Mol. Phylogenet. Evol.">
        <title>Genome-scale phylogeny and comparative genomics of the fungal order Sordariales.</title>
        <authorList>
            <person name="Hensen N."/>
            <person name="Bonometti L."/>
            <person name="Westerberg I."/>
            <person name="Brannstrom I.O."/>
            <person name="Guillou S."/>
            <person name="Cros-Aarteil S."/>
            <person name="Calhoun S."/>
            <person name="Haridas S."/>
            <person name="Kuo A."/>
            <person name="Mondo S."/>
            <person name="Pangilinan J."/>
            <person name="Riley R."/>
            <person name="LaButti K."/>
            <person name="Andreopoulos B."/>
            <person name="Lipzen A."/>
            <person name="Chen C."/>
            <person name="Yan M."/>
            <person name="Daum C."/>
            <person name="Ng V."/>
            <person name="Clum A."/>
            <person name="Steindorff A."/>
            <person name="Ohm R.A."/>
            <person name="Martin F."/>
            <person name="Silar P."/>
            <person name="Natvig D.O."/>
            <person name="Lalanne C."/>
            <person name="Gautier V."/>
            <person name="Ament-Velasquez S.L."/>
            <person name="Kruys A."/>
            <person name="Hutchinson M.I."/>
            <person name="Powell A.J."/>
            <person name="Barry K."/>
            <person name="Miller A.N."/>
            <person name="Grigoriev I.V."/>
            <person name="Debuchy R."/>
            <person name="Gladieux P."/>
            <person name="Hiltunen Thoren M."/>
            <person name="Johannesson H."/>
        </authorList>
    </citation>
    <scope>NUCLEOTIDE SEQUENCE</scope>
    <source>
        <strain evidence="1">CBS 560.94</strain>
    </source>
</reference>
<sequence>PKAPRMASVAHGSCTPLCTLSGYVYWRQNRGSQTLLDGWLSFSSPSDGHSTPVSFSQLDCFQTQGHRSV</sequence>
<dbReference type="Proteomes" id="UP001278500">
    <property type="component" value="Unassembled WGS sequence"/>
</dbReference>
<protein>
    <submittedName>
        <fullName evidence="1">Uncharacterized protein</fullName>
    </submittedName>
</protein>
<organism evidence="1 2">
    <name type="scientific">Neurospora tetraspora</name>
    <dbReference type="NCBI Taxonomy" id="94610"/>
    <lineage>
        <taxon>Eukaryota</taxon>
        <taxon>Fungi</taxon>
        <taxon>Dikarya</taxon>
        <taxon>Ascomycota</taxon>
        <taxon>Pezizomycotina</taxon>
        <taxon>Sordariomycetes</taxon>
        <taxon>Sordariomycetidae</taxon>
        <taxon>Sordariales</taxon>
        <taxon>Sordariaceae</taxon>
        <taxon>Neurospora</taxon>
    </lineage>
</organism>
<gene>
    <name evidence="1" type="ORF">B0H65DRAFT_437427</name>
</gene>
<proteinExistence type="predicted"/>